<dbReference type="Proteomes" id="UP000075884">
    <property type="component" value="Unassembled WGS sequence"/>
</dbReference>
<dbReference type="AlphaFoldDB" id="A0A182NWX8"/>
<proteinExistence type="predicted"/>
<reference evidence="2" key="1">
    <citation type="submission" date="2013-03" db="EMBL/GenBank/DDBJ databases">
        <title>The Genome Sequence of Anopheles dirus WRAIR2.</title>
        <authorList>
            <consortium name="The Broad Institute Genomics Platform"/>
            <person name="Neafsey D.E."/>
            <person name="Walton C."/>
            <person name="Walker B."/>
            <person name="Young S.K."/>
            <person name="Zeng Q."/>
            <person name="Gargeya S."/>
            <person name="Fitzgerald M."/>
            <person name="Haas B."/>
            <person name="Abouelleil A."/>
            <person name="Allen A.W."/>
            <person name="Alvarado L."/>
            <person name="Arachchi H.M."/>
            <person name="Berlin A.M."/>
            <person name="Chapman S.B."/>
            <person name="Gainer-Dewar J."/>
            <person name="Goldberg J."/>
            <person name="Griggs A."/>
            <person name="Gujja S."/>
            <person name="Hansen M."/>
            <person name="Howarth C."/>
            <person name="Imamovic A."/>
            <person name="Ireland A."/>
            <person name="Larimer J."/>
            <person name="McCowan C."/>
            <person name="Murphy C."/>
            <person name="Pearson M."/>
            <person name="Poon T.W."/>
            <person name="Priest M."/>
            <person name="Roberts A."/>
            <person name="Saif S."/>
            <person name="Shea T."/>
            <person name="Sisk P."/>
            <person name="Sykes S."/>
            <person name="Wortman J."/>
            <person name="Nusbaum C."/>
            <person name="Birren B."/>
        </authorList>
    </citation>
    <scope>NUCLEOTIDE SEQUENCE [LARGE SCALE GENOMIC DNA]</scope>
    <source>
        <strain evidence="2">WRAIR2</strain>
    </source>
</reference>
<reference evidence="1" key="2">
    <citation type="submission" date="2020-05" db="UniProtKB">
        <authorList>
            <consortium name="EnsemblMetazoa"/>
        </authorList>
    </citation>
    <scope>IDENTIFICATION</scope>
    <source>
        <strain evidence="1">WRAIR2</strain>
    </source>
</reference>
<sequence length="70" mass="7698">GEDAAAERCVGCCCVTNERGSVRDGGFGGGVIKLSSEIDDLSQRGSSSRRRARMSWEKVKQFCFKTCVYR</sequence>
<organism evidence="1 2">
    <name type="scientific">Anopheles dirus</name>
    <dbReference type="NCBI Taxonomy" id="7168"/>
    <lineage>
        <taxon>Eukaryota</taxon>
        <taxon>Metazoa</taxon>
        <taxon>Ecdysozoa</taxon>
        <taxon>Arthropoda</taxon>
        <taxon>Hexapoda</taxon>
        <taxon>Insecta</taxon>
        <taxon>Pterygota</taxon>
        <taxon>Neoptera</taxon>
        <taxon>Endopterygota</taxon>
        <taxon>Diptera</taxon>
        <taxon>Nematocera</taxon>
        <taxon>Culicoidea</taxon>
        <taxon>Culicidae</taxon>
        <taxon>Anophelinae</taxon>
        <taxon>Anopheles</taxon>
    </lineage>
</organism>
<evidence type="ECO:0000313" key="1">
    <source>
        <dbReference type="EnsemblMetazoa" id="ADIR014381-PA"/>
    </source>
</evidence>
<name>A0A182NWX8_9DIPT</name>
<dbReference type="VEuPathDB" id="VectorBase:ADIR014381"/>
<accession>A0A182NWX8</accession>
<keyword evidence="2" id="KW-1185">Reference proteome</keyword>
<evidence type="ECO:0000313" key="2">
    <source>
        <dbReference type="Proteomes" id="UP000075884"/>
    </source>
</evidence>
<protein>
    <submittedName>
        <fullName evidence="1">Uncharacterized protein</fullName>
    </submittedName>
</protein>
<dbReference type="EnsemblMetazoa" id="ADIR014381-RA">
    <property type="protein sequence ID" value="ADIR014381-PA"/>
    <property type="gene ID" value="ADIR014381"/>
</dbReference>